<evidence type="ECO:0000313" key="2">
    <source>
        <dbReference type="Proteomes" id="UP000054804"/>
    </source>
</evidence>
<name>A0A0W7X3K7_9ACTN</name>
<comment type="caution">
    <text evidence="1">The sequence shown here is derived from an EMBL/GenBank/DDBJ whole genome shotgun (WGS) entry which is preliminary data.</text>
</comment>
<gene>
    <name evidence="1" type="ORF">AT728_16135</name>
</gene>
<dbReference type="EMBL" id="LOCL01000034">
    <property type="protein sequence ID" value="KUF17335.1"/>
    <property type="molecule type" value="Genomic_DNA"/>
</dbReference>
<dbReference type="Proteomes" id="UP000054804">
    <property type="component" value="Unassembled WGS sequence"/>
</dbReference>
<organism evidence="1 2">
    <name type="scientific">Streptomyces silvensis</name>
    <dbReference type="NCBI Taxonomy" id="1765722"/>
    <lineage>
        <taxon>Bacteria</taxon>
        <taxon>Bacillati</taxon>
        <taxon>Actinomycetota</taxon>
        <taxon>Actinomycetes</taxon>
        <taxon>Kitasatosporales</taxon>
        <taxon>Streptomycetaceae</taxon>
        <taxon>Streptomyces</taxon>
    </lineage>
</organism>
<dbReference type="AlphaFoldDB" id="A0A0W7X3K7"/>
<sequence length="338" mass="36483">MERRALLAFGGIAALAPGTFTHLLPGAGPLALPKAVRQDDIEQVRTAADTLAGWDNLYGGGGITRSSAAGLFIWAKGLLTVPHSSRLEADLYTAVGRLSIVMGASAFDAYEHDDATHLLRFGTQCAERAGNWHLRASALNWQARHEIWIGNPDRGLTHAENGLVRSDRLSNREQAMLHNAAARAWAKMGNPKETLDAIGRSDDAYARARSGGDAAWMAYYDDAQHYGDTGHAAFDVALLPGQSPVMATDRLRTAIEGHTDAYVRSRALSGTKLATLTMATGDPQQAVVIAHRALDEVGRLRSKRAAADVKDLAKASARYARRPEVSQLRERIKTTVLS</sequence>
<reference evidence="1 2" key="1">
    <citation type="submission" date="2015-12" db="EMBL/GenBank/DDBJ databases">
        <title>Draft genome sequence of Streptomyces silvensis ATCC 53525, a producer of novel hormone antagonists.</title>
        <authorList>
            <person name="Johnston C.W."/>
            <person name="Li Y."/>
            <person name="Magarvey N.A."/>
        </authorList>
    </citation>
    <scope>NUCLEOTIDE SEQUENCE [LARGE SCALE GENOMIC DNA]</scope>
    <source>
        <strain evidence="1 2">ATCC 53525</strain>
    </source>
</reference>
<accession>A0A0W7X3K7</accession>
<keyword evidence="2" id="KW-1185">Reference proteome</keyword>
<dbReference type="STRING" id="1765722.AT728_16135"/>
<evidence type="ECO:0000313" key="1">
    <source>
        <dbReference type="EMBL" id="KUF17335.1"/>
    </source>
</evidence>
<protein>
    <submittedName>
        <fullName evidence="1">Uncharacterized protein</fullName>
    </submittedName>
</protein>
<proteinExistence type="predicted"/>